<protein>
    <recommendedName>
        <fullName evidence="2">Death domain-containing protein</fullName>
    </recommendedName>
</protein>
<sequence>MKKIPTQRDLLRLFASDANQWQLIGGQLGVNHADLMPLPGQALNNLGMIFNRWLNAYRKVTWRTICNLCEDWPDQLGQAKDRIAKFLSSDRAHGEYGTKPDFDG</sequence>
<accession>A0A1X7V986</accession>
<organism evidence="1">
    <name type="scientific">Amphimedon queenslandica</name>
    <name type="common">Sponge</name>
    <dbReference type="NCBI Taxonomy" id="400682"/>
    <lineage>
        <taxon>Eukaryota</taxon>
        <taxon>Metazoa</taxon>
        <taxon>Porifera</taxon>
        <taxon>Demospongiae</taxon>
        <taxon>Heteroscleromorpha</taxon>
        <taxon>Haplosclerida</taxon>
        <taxon>Niphatidae</taxon>
        <taxon>Amphimedon</taxon>
    </lineage>
</organism>
<dbReference type="EnsemblMetazoa" id="Aqu2.1.36561_001">
    <property type="protein sequence ID" value="Aqu2.1.36561_001"/>
    <property type="gene ID" value="Aqu2.1.36561"/>
</dbReference>
<dbReference type="AlphaFoldDB" id="A0A1X7V986"/>
<evidence type="ECO:0000313" key="1">
    <source>
        <dbReference type="EnsemblMetazoa" id="Aqu2.1.36561_001"/>
    </source>
</evidence>
<dbReference type="InParanoid" id="A0A1X7V986"/>
<evidence type="ECO:0008006" key="2">
    <source>
        <dbReference type="Google" id="ProtNLM"/>
    </source>
</evidence>
<name>A0A1X7V986_AMPQE</name>
<reference evidence="1" key="1">
    <citation type="submission" date="2017-05" db="UniProtKB">
        <authorList>
            <consortium name="EnsemblMetazoa"/>
        </authorList>
    </citation>
    <scope>IDENTIFICATION</scope>
</reference>
<proteinExistence type="predicted"/>